<accession>A0AAF0TN53</accession>
<evidence type="ECO:0000313" key="2">
    <source>
        <dbReference type="Proteomes" id="UP001234989"/>
    </source>
</evidence>
<sequence>MGEMINFNAPRCFDDLLTSAGTRSSTEYARPGSNVVQLKSYLRQKVGGVSSVLHQSEATRNRFAFDRNISSLCESL</sequence>
<dbReference type="Proteomes" id="UP001234989">
    <property type="component" value="Chromosome 4"/>
</dbReference>
<gene>
    <name evidence="1" type="ORF">MTR67_019311</name>
</gene>
<organism evidence="1 2">
    <name type="scientific">Solanum verrucosum</name>
    <dbReference type="NCBI Taxonomy" id="315347"/>
    <lineage>
        <taxon>Eukaryota</taxon>
        <taxon>Viridiplantae</taxon>
        <taxon>Streptophyta</taxon>
        <taxon>Embryophyta</taxon>
        <taxon>Tracheophyta</taxon>
        <taxon>Spermatophyta</taxon>
        <taxon>Magnoliopsida</taxon>
        <taxon>eudicotyledons</taxon>
        <taxon>Gunneridae</taxon>
        <taxon>Pentapetalae</taxon>
        <taxon>asterids</taxon>
        <taxon>lamiids</taxon>
        <taxon>Solanales</taxon>
        <taxon>Solanaceae</taxon>
        <taxon>Solanoideae</taxon>
        <taxon>Solaneae</taxon>
        <taxon>Solanum</taxon>
    </lineage>
</organism>
<dbReference type="EMBL" id="CP133615">
    <property type="protein sequence ID" value="WMV25926.1"/>
    <property type="molecule type" value="Genomic_DNA"/>
</dbReference>
<evidence type="ECO:0000313" key="1">
    <source>
        <dbReference type="EMBL" id="WMV25926.1"/>
    </source>
</evidence>
<proteinExistence type="predicted"/>
<reference evidence="1" key="1">
    <citation type="submission" date="2023-08" db="EMBL/GenBank/DDBJ databases">
        <title>A de novo genome assembly of Solanum verrucosum Schlechtendal, a Mexican diploid species geographically isolated from the other diploid A-genome species in potato relatives.</title>
        <authorList>
            <person name="Hosaka K."/>
        </authorList>
    </citation>
    <scope>NUCLEOTIDE SEQUENCE</scope>
    <source>
        <tissue evidence="1">Young leaves</tissue>
    </source>
</reference>
<keyword evidence="2" id="KW-1185">Reference proteome</keyword>
<dbReference type="AlphaFoldDB" id="A0AAF0TN53"/>
<name>A0AAF0TN53_SOLVR</name>
<protein>
    <submittedName>
        <fullName evidence="1">Uncharacterized protein</fullName>
    </submittedName>
</protein>